<dbReference type="EMBL" id="SOIZ01000010">
    <property type="protein sequence ID" value="TET65066.1"/>
    <property type="molecule type" value="Genomic_DNA"/>
</dbReference>
<evidence type="ECO:0000256" key="2">
    <source>
        <dbReference type="ARBA" id="ARBA00022448"/>
    </source>
</evidence>
<gene>
    <name evidence="9" type="ORF">E3J48_00205</name>
</gene>
<dbReference type="Gene3D" id="3.30.1370.130">
    <property type="match status" value="1"/>
</dbReference>
<keyword evidence="5" id="KW-0998">Cell outer membrane</keyword>
<evidence type="ECO:0000313" key="9">
    <source>
        <dbReference type="EMBL" id="TET65066.1"/>
    </source>
</evidence>
<comment type="caution">
    <text evidence="9">The sequence shown here is derived from an EMBL/GenBank/DDBJ whole genome shotgun (WGS) entry which is preliminary data.</text>
</comment>
<dbReference type="AlphaFoldDB" id="A0A523WDG1"/>
<keyword evidence="2" id="KW-0813">Transport</keyword>
<comment type="subcellular location">
    <subcellularLocation>
        <location evidence="1">Membrane</location>
    </subcellularLocation>
</comment>
<dbReference type="Pfam" id="PF07660">
    <property type="entry name" value="STN"/>
    <property type="match status" value="1"/>
</dbReference>
<dbReference type="GO" id="GO:0009306">
    <property type="term" value="P:protein secretion"/>
    <property type="evidence" value="ECO:0007669"/>
    <property type="project" value="InterPro"/>
</dbReference>
<dbReference type="GO" id="GO:0015627">
    <property type="term" value="C:type II protein secretion system complex"/>
    <property type="evidence" value="ECO:0007669"/>
    <property type="project" value="TreeGrafter"/>
</dbReference>
<evidence type="ECO:0000256" key="6">
    <source>
        <dbReference type="RuleBase" id="RU004003"/>
    </source>
</evidence>
<dbReference type="Gene3D" id="3.30.1370.120">
    <property type="match status" value="2"/>
</dbReference>
<comment type="similarity">
    <text evidence="6">Belongs to the bacterial secretin family.</text>
</comment>
<feature type="coiled-coil region" evidence="7">
    <location>
        <begin position="187"/>
        <end position="221"/>
    </location>
</feature>
<keyword evidence="7" id="KW-0175">Coiled coil</keyword>
<evidence type="ECO:0000256" key="5">
    <source>
        <dbReference type="ARBA" id="ARBA00023237"/>
    </source>
</evidence>
<keyword evidence="3" id="KW-0732">Signal</keyword>
<proteinExistence type="inferred from homology"/>
<evidence type="ECO:0000256" key="3">
    <source>
        <dbReference type="ARBA" id="ARBA00022729"/>
    </source>
</evidence>
<evidence type="ECO:0000256" key="1">
    <source>
        <dbReference type="ARBA" id="ARBA00004370"/>
    </source>
</evidence>
<dbReference type="SMART" id="SM00965">
    <property type="entry name" value="STN"/>
    <property type="match status" value="1"/>
</dbReference>
<dbReference type="InterPro" id="IPR004846">
    <property type="entry name" value="T2SS/T3SS_dom"/>
</dbReference>
<feature type="domain" description="Secretin/TonB short N-terminal" evidence="8">
    <location>
        <begin position="63"/>
        <end position="111"/>
    </location>
</feature>
<dbReference type="InterPro" id="IPR011662">
    <property type="entry name" value="Secretin/TonB_short_N"/>
</dbReference>
<accession>A0A523WDG1</accession>
<dbReference type="InterPro" id="IPR038591">
    <property type="entry name" value="NolW-like_sf"/>
</dbReference>
<evidence type="ECO:0000256" key="7">
    <source>
        <dbReference type="SAM" id="Coils"/>
    </source>
</evidence>
<evidence type="ECO:0000256" key="4">
    <source>
        <dbReference type="ARBA" id="ARBA00023136"/>
    </source>
</evidence>
<dbReference type="Pfam" id="PF00263">
    <property type="entry name" value="Secretin"/>
    <property type="match status" value="1"/>
</dbReference>
<protein>
    <recommendedName>
        <fullName evidence="8">Secretin/TonB short N-terminal domain-containing protein</fullName>
    </recommendedName>
</protein>
<evidence type="ECO:0000313" key="10">
    <source>
        <dbReference type="Proteomes" id="UP000319130"/>
    </source>
</evidence>
<dbReference type="InterPro" id="IPR050810">
    <property type="entry name" value="Bact_Secretion_Sys_Channel"/>
</dbReference>
<dbReference type="PANTHER" id="PTHR30332:SF24">
    <property type="entry name" value="SECRETIN GSPD-RELATED"/>
    <property type="match status" value="1"/>
</dbReference>
<reference evidence="9 10" key="1">
    <citation type="submission" date="2019-03" db="EMBL/GenBank/DDBJ databases">
        <title>Metabolic potential of uncultured bacteria and archaea associated with petroleum seepage in deep-sea sediments.</title>
        <authorList>
            <person name="Dong X."/>
            <person name="Hubert C."/>
        </authorList>
    </citation>
    <scope>NUCLEOTIDE SEQUENCE [LARGE SCALE GENOMIC DNA]</scope>
    <source>
        <strain evidence="9">E29_bin52</strain>
    </source>
</reference>
<dbReference type="PANTHER" id="PTHR30332">
    <property type="entry name" value="PROBABLE GENERAL SECRETION PATHWAY PROTEIN D"/>
    <property type="match status" value="1"/>
</dbReference>
<name>A0A523WDG1_UNCAE</name>
<organism evidence="9 10">
    <name type="scientific">Aerophobetes bacterium</name>
    <dbReference type="NCBI Taxonomy" id="2030807"/>
    <lineage>
        <taxon>Bacteria</taxon>
        <taxon>Candidatus Aerophobota</taxon>
    </lineage>
</organism>
<feature type="non-terminal residue" evidence="9">
    <location>
        <position position="436"/>
    </location>
</feature>
<dbReference type="Proteomes" id="UP000319130">
    <property type="component" value="Unassembled WGS sequence"/>
</dbReference>
<sequence>MLAKDRTPVATIAILFTAVALVLGLGSGLAQVASEKTPILISLDVKQMDLQDLLRLIAEKANVNIIAGSGVTGSVTLRLKNVDLWQALETVLRTSGFAYREEDGVIRVVKAEELGEVQPPLLVTEIILLEFTEAENAKKAFEHLLSASGTMQADSTSNALIVTDVPEDIENIKKRVTELEEVTKGKVEKEEIGIETLQKDIEDMKKRMAQLEEEAVEKEELLPPERFQLKHLNVEEEKDTLTDVLSNMIGEDGKFFLDSLANSVYVEAPASILERVKEYLEGTDVPPKRIMIRAEFVEVRVEDVTQFGINWRWKGAYDGYPLGSTFRYPYYARPEPGREVVPTPLRAPLSTLAGGLGIIFGSVEQELRGLIDLLLSEDKASLLSSPSIVTLDGEEARIHVGDRIPYLVKSWKGGELFETTLFLDLGTTLLVTPQVK</sequence>
<dbReference type="GO" id="GO:0019867">
    <property type="term" value="C:outer membrane"/>
    <property type="evidence" value="ECO:0007669"/>
    <property type="project" value="InterPro"/>
</dbReference>
<keyword evidence="4" id="KW-0472">Membrane</keyword>
<evidence type="ECO:0000259" key="8">
    <source>
        <dbReference type="SMART" id="SM00965"/>
    </source>
</evidence>